<dbReference type="HOGENOM" id="CLU_241534_0_0_1"/>
<dbReference type="VEuPathDB" id="MicrosporidiaDB:EDEG_00315"/>
<keyword evidence="4" id="KW-0862">Zinc</keyword>
<dbReference type="PANTHER" id="PTHR12389:SF0">
    <property type="entry name" value="E3 UBIQUITIN-PROTEIN LIGASE LISTERIN"/>
    <property type="match status" value="1"/>
</dbReference>
<gene>
    <name evidence="6" type="ORF">EDEG_00315</name>
</gene>
<dbReference type="GO" id="GO:1990112">
    <property type="term" value="C:RQC complex"/>
    <property type="evidence" value="ECO:0007669"/>
    <property type="project" value="UniProtKB-UniRule"/>
</dbReference>
<dbReference type="GO" id="GO:1990116">
    <property type="term" value="P:ribosome-associated ubiquitin-dependent protein catabolic process"/>
    <property type="evidence" value="ECO:0007669"/>
    <property type="project" value="UniProtKB-UniRule"/>
</dbReference>
<comment type="catalytic activity">
    <reaction evidence="4">
        <text>S-ubiquitinyl-[E2 ubiquitin-conjugating enzyme]-L-cysteine + [acceptor protein]-L-lysine = [E2 ubiquitin-conjugating enzyme]-L-cysteine + N(6)-ubiquitinyl-[acceptor protein]-L-lysine.</text>
        <dbReference type="EC" id="2.3.2.27"/>
    </reaction>
</comment>
<accession>J9D323</accession>
<dbReference type="SUPFAM" id="SSF57850">
    <property type="entry name" value="RING/U-box"/>
    <property type="match status" value="1"/>
</dbReference>
<feature type="domain" description="RING-type" evidence="5">
    <location>
        <begin position="1630"/>
        <end position="1676"/>
    </location>
</feature>
<evidence type="ECO:0000256" key="4">
    <source>
        <dbReference type="RuleBase" id="RU367090"/>
    </source>
</evidence>
<dbReference type="GO" id="GO:0043023">
    <property type="term" value="F:ribosomal large subunit binding"/>
    <property type="evidence" value="ECO:0007669"/>
    <property type="project" value="TreeGrafter"/>
</dbReference>
<reference evidence="7" key="2">
    <citation type="submission" date="2015-07" db="EMBL/GenBank/DDBJ databases">
        <title>Contrasting host-pathogen interactions and genome evolution in two generalist and specialist microsporidian pathogens of mosquitoes.</title>
        <authorList>
            <consortium name="The Broad Institute Genomics Platform"/>
            <consortium name="The Broad Institute Genome Sequencing Center for Infectious Disease"/>
            <person name="Cuomo C.A."/>
            <person name="Sanscrainte N.D."/>
            <person name="Goldberg J.M."/>
            <person name="Heiman D."/>
            <person name="Young S."/>
            <person name="Zeng Q."/>
            <person name="Becnel J.J."/>
            <person name="Birren B.W."/>
        </authorList>
    </citation>
    <scope>NUCLEOTIDE SEQUENCE [LARGE SCALE GENOMIC DNA]</scope>
    <source>
        <strain evidence="7">USNM 41457</strain>
    </source>
</reference>
<evidence type="ECO:0000256" key="3">
    <source>
        <dbReference type="PROSITE-ProRule" id="PRU00175"/>
    </source>
</evidence>
<dbReference type="GO" id="GO:0008270">
    <property type="term" value="F:zinc ion binding"/>
    <property type="evidence" value="ECO:0007669"/>
    <property type="project" value="UniProtKB-KW"/>
</dbReference>
<dbReference type="GO" id="GO:0072344">
    <property type="term" value="P:rescue of stalled ribosome"/>
    <property type="evidence" value="ECO:0007669"/>
    <property type="project" value="UniProtKB-UniRule"/>
</dbReference>
<dbReference type="UniPathway" id="UPA00143"/>
<dbReference type="EC" id="2.3.2.27" evidence="4"/>
<dbReference type="OrthoDB" id="2191389at2759"/>
<dbReference type="PROSITE" id="PS50089">
    <property type="entry name" value="ZF_RING_2"/>
    <property type="match status" value="1"/>
</dbReference>
<comment type="subunit">
    <text evidence="4">Component of the ribosome quality control complex (RQC).</text>
</comment>
<dbReference type="InParanoid" id="J9D323"/>
<dbReference type="Gene3D" id="3.30.40.10">
    <property type="entry name" value="Zinc/RING finger domain, C3HC4 (zinc finger)"/>
    <property type="match status" value="1"/>
</dbReference>
<dbReference type="PANTHER" id="PTHR12389">
    <property type="entry name" value="ZINC FINGER PROTEIN 294"/>
    <property type="match status" value="1"/>
</dbReference>
<dbReference type="EMBL" id="AFBI03000003">
    <property type="protein sequence ID" value="EJW01969.1"/>
    <property type="molecule type" value="Genomic_DNA"/>
</dbReference>
<dbReference type="InterPro" id="IPR001841">
    <property type="entry name" value="Znf_RING"/>
</dbReference>
<dbReference type="GO" id="GO:0005829">
    <property type="term" value="C:cytosol"/>
    <property type="evidence" value="ECO:0007669"/>
    <property type="project" value="UniProtKB-UniRule"/>
</dbReference>
<protein>
    <recommendedName>
        <fullName evidence="2 4">E3 ubiquitin-protein ligase listerin</fullName>
        <ecNumber evidence="4">2.3.2.27</ecNumber>
    </recommendedName>
    <alternativeName>
        <fullName evidence="4">RING-type E3 ubiquitin transferase listerin</fullName>
    </alternativeName>
</protein>
<dbReference type="GO" id="GO:0016567">
    <property type="term" value="P:protein ubiquitination"/>
    <property type="evidence" value="ECO:0007669"/>
    <property type="project" value="UniProtKB-UniPathway"/>
</dbReference>
<dbReference type="OMA" id="MTENINC"/>
<sequence>MFRSNLRKKINAPIYFNTYSDTERTFGYPLNKMNPFHIKHTEGKLKQIFSHLRKKSDVTKLKALEELKNYISMMDEDEIELIICELKNFVASENSEIYNSTFECVAKLIEQCNLMTKMSGKTVSYEKDLATDENFTHDFDALSISKQNTEGFIQKDVYIQNINRNKFSIEKHKKKFEPIFTEMIEFCLNKNENSFKKSIQRIINKKDVQRYSSKLLMRIDPRKKYRMHQVILLLVKCEAKISEIIYIMKEKRSWFDISLLSDLLFFGKLFKLLSFEMRHKLISYYYFEILKINDIKLSNEKYGLLLEIIKTLEEDLIYIDDLQTISTNYEEISIQKNEDNNSELLTKKRLIENVHLAAKIYKEVNFIDNIDVIHSYESKTKIDTFYKSHIKKHEFEEFKKKYETHFTKLKFKNKSFSVENEKIENNFCGLFQRLSPDFTLNSYKEFFFSYDSNESTKYLLLILFTTVFLFCKHIEHNLLREVRHINYKIFKLVLEYATLISDISFLDKCIVDDYKKFDLILKKVIDKDEYIINYINQPDINIENILFDITNYPIDFLKFNQKCDFNKGNAIFRDVLGKVKDKRDIFIGLTNKQKILRCYILKIFIIDFPSKNLKGYTNFENYDVYKYTNANENALENCIVTKNVIQFSEIFENFDLNDIKNIFVESLDVMPKIFFVENFDQFSDVQRLKFFKKYPNEIQLDTILNYMNNKCYLSELFNIPNFVFHRDFMEIIKEHIENHYTYEDIFYIYNNSIVPRELTLHFYFLLYKNIDPVKLELNIFNAKDVVMKYLNAEFVVHCLLNGFLDLEDFVSTVFSVIKNEKFKNSTAFDHEFFYFYPEFYSPLCCTLQFNMSDQNDGFKRKCQNHNDHYNMMHLKLENFQFYIVINTIIKKLFEIKIKYDPVDPNLAEQNFDAIDAKKVNKNYENRIKIDKKNLNTSITESQINEELNDKNYKIVTKNRFLITNTLLFLDLLVSEILMKKKEYKRDFTITENVIKNIINSNFVLCLKILYDLESEHIINQFEIKEIIDSYNRLHEKENSVGRTSNQKFDCLYFHYKYDNINVNYSIVIDFIKKLTESLTSEDNEFSIEGNIHINELIDLSILNKNYNSVFDPKKYQVFIYLLLKFGNNLKIEIIKQIINLKNPRLNNAVLAYLKNQNMLNYVQFEYKSHQLNDIPNDSKLIKMDLENLSWYFNTTLEILFKIDFDFSNSLLPIFNFIQSDNLWKYQNAENFLIGFSGIYFFSFENTYKNYNKFEDLENHLSEKYILNKSNEFEFDNGNSKTEEIINALKDSLDFFNELKNNISFINSRNEILLIIIQKYSKHIASDFINMYNLCKVEENPDKFQMLHLMTENINCNNFILFWTVLLTTLRDIRSLSILFFFETMLPYLNFNKFLLLNSDIKILKLFAFCFPAVFKEKCDSVRKLCKNTKTETLFSLDTKNSGCFSPLKTTFSSVTSNSPNQNLMNISLRPKIDDLFSPKSDIINDFYIQSICGHFEKESYSTQNLYYKNKCIDMRFIQHINPIYNPKHFNLDELLIYESNYKISGIEITFKPIKRGAIIVAKYKYEDSLFTLNLEISEDNKKLRCDTNMVLNSYFIKKIKNLLKRTRKFMEIVCLWKMNIDESILGNKECLVCFMIVSENLTLPDLKCKTCKNKFHKSCLSKWVNKGGKPICPLDRQVL</sequence>
<comment type="similarity">
    <text evidence="1 4">Belongs to the LTN1 family.</text>
</comment>
<dbReference type="STRING" id="1003232.J9D323"/>
<proteinExistence type="inferred from homology"/>
<dbReference type="Proteomes" id="UP000003163">
    <property type="component" value="Unassembled WGS sequence"/>
</dbReference>
<keyword evidence="7" id="KW-1185">Reference proteome</keyword>
<keyword evidence="4" id="KW-0808">Transferase</keyword>
<dbReference type="InterPro" id="IPR013083">
    <property type="entry name" value="Znf_RING/FYVE/PHD"/>
</dbReference>
<name>J9D323_EDHAE</name>
<organism evidence="6 7">
    <name type="scientific">Edhazardia aedis (strain USNM 41457)</name>
    <name type="common">Microsporidian parasite</name>
    <dbReference type="NCBI Taxonomy" id="1003232"/>
    <lineage>
        <taxon>Eukaryota</taxon>
        <taxon>Fungi</taxon>
        <taxon>Fungi incertae sedis</taxon>
        <taxon>Microsporidia</taxon>
        <taxon>Edhazardia</taxon>
    </lineage>
</organism>
<reference evidence="6 7" key="1">
    <citation type="submission" date="2011-08" db="EMBL/GenBank/DDBJ databases">
        <authorList>
            <person name="Liu Z.J."/>
            <person name="Shi F.L."/>
            <person name="Lu J.Q."/>
            <person name="Li M."/>
            <person name="Wang Z.L."/>
        </authorList>
    </citation>
    <scope>NUCLEOTIDE SEQUENCE [LARGE SCALE GENOMIC DNA]</scope>
    <source>
        <strain evidence="6 7">USNM 41457</strain>
    </source>
</reference>
<evidence type="ECO:0000313" key="6">
    <source>
        <dbReference type="EMBL" id="EJW01969.1"/>
    </source>
</evidence>
<dbReference type="GO" id="GO:0061630">
    <property type="term" value="F:ubiquitin protein ligase activity"/>
    <property type="evidence" value="ECO:0007669"/>
    <property type="project" value="UniProtKB-UniRule"/>
</dbReference>
<keyword evidence="4" id="KW-0833">Ubl conjugation pathway</keyword>
<comment type="pathway">
    <text evidence="4">Protein modification; protein ubiquitination.</text>
</comment>
<comment type="caution">
    <text evidence="6">The sequence shown here is derived from an EMBL/GenBank/DDBJ whole genome shotgun (WGS) entry which is preliminary data.</text>
</comment>
<evidence type="ECO:0000256" key="1">
    <source>
        <dbReference type="ARBA" id="ARBA00007997"/>
    </source>
</evidence>
<keyword evidence="4" id="KW-0479">Metal-binding</keyword>
<evidence type="ECO:0000259" key="5">
    <source>
        <dbReference type="PROSITE" id="PS50089"/>
    </source>
</evidence>
<keyword evidence="3 4" id="KW-0863">Zinc-finger</keyword>
<dbReference type="InterPro" id="IPR039795">
    <property type="entry name" value="LTN1/Rkr1"/>
</dbReference>
<evidence type="ECO:0000256" key="2">
    <source>
        <dbReference type="ARBA" id="ARBA00017157"/>
    </source>
</evidence>
<evidence type="ECO:0000313" key="7">
    <source>
        <dbReference type="Proteomes" id="UP000003163"/>
    </source>
</evidence>
<comment type="function">
    <text evidence="4">E3 ubiquitin-protein ligase. Component of the ribosome quality control complex (RQC), a ribosome-associated complex that mediates ubiquitination and extraction of incompletely synthesized nascent chains for proteasomal degradation.</text>
</comment>